<dbReference type="PRINTS" id="PR00344">
    <property type="entry name" value="BCTRLSENSOR"/>
</dbReference>
<dbReference type="EMBL" id="SOZD01000005">
    <property type="protein sequence ID" value="TFF20578.1"/>
    <property type="molecule type" value="Genomic_DNA"/>
</dbReference>
<keyword evidence="5" id="KW-0808">Transferase</keyword>
<keyword evidence="4" id="KW-0597">Phosphoprotein</keyword>
<dbReference type="InterPro" id="IPR004358">
    <property type="entry name" value="Sig_transdc_His_kin-like_C"/>
</dbReference>
<dbReference type="Pfam" id="PF00672">
    <property type="entry name" value="HAMP"/>
    <property type="match status" value="1"/>
</dbReference>
<name>A0A4Y8RFG8_9HYPH</name>
<dbReference type="SMART" id="SM00387">
    <property type="entry name" value="HATPase_c"/>
    <property type="match status" value="1"/>
</dbReference>
<dbReference type="InterPro" id="IPR003661">
    <property type="entry name" value="HisK_dim/P_dom"/>
</dbReference>
<dbReference type="InterPro" id="IPR036890">
    <property type="entry name" value="HATPase_C_sf"/>
</dbReference>
<dbReference type="Gene3D" id="3.30.565.10">
    <property type="entry name" value="Histidine kinase-like ATPase, C-terminal domain"/>
    <property type="match status" value="1"/>
</dbReference>
<keyword evidence="15" id="KW-1185">Reference proteome</keyword>
<dbReference type="InterPro" id="IPR050428">
    <property type="entry name" value="TCS_sensor_his_kinase"/>
</dbReference>
<evidence type="ECO:0000313" key="14">
    <source>
        <dbReference type="EMBL" id="TFF20578.1"/>
    </source>
</evidence>
<keyword evidence="9" id="KW-0902">Two-component regulatory system</keyword>
<dbReference type="Pfam" id="PF00512">
    <property type="entry name" value="HisKA"/>
    <property type="match status" value="1"/>
</dbReference>
<evidence type="ECO:0000256" key="8">
    <source>
        <dbReference type="ARBA" id="ARBA00022989"/>
    </source>
</evidence>
<dbReference type="Gene3D" id="6.10.340.10">
    <property type="match status" value="1"/>
</dbReference>
<reference evidence="14 15" key="1">
    <citation type="submission" date="2019-03" db="EMBL/GenBank/DDBJ databases">
        <title>Jiella endophytica sp. nov., a novel endophytic bacterium isolated from root of Ficus microcarpa Linn. f.</title>
        <authorList>
            <person name="Tuo L."/>
        </authorList>
    </citation>
    <scope>NUCLEOTIDE SEQUENCE [LARGE SCALE GENOMIC DNA]</scope>
    <source>
        <strain evidence="14 15">CBS5Q-3</strain>
    </source>
</reference>
<evidence type="ECO:0000256" key="1">
    <source>
        <dbReference type="ARBA" id="ARBA00000085"/>
    </source>
</evidence>
<dbReference type="GO" id="GO:0005886">
    <property type="term" value="C:plasma membrane"/>
    <property type="evidence" value="ECO:0007669"/>
    <property type="project" value="TreeGrafter"/>
</dbReference>
<evidence type="ECO:0000256" key="5">
    <source>
        <dbReference type="ARBA" id="ARBA00022679"/>
    </source>
</evidence>
<dbReference type="CDD" id="cd00075">
    <property type="entry name" value="HATPase"/>
    <property type="match status" value="1"/>
</dbReference>
<dbReference type="PROSITE" id="PS50885">
    <property type="entry name" value="HAMP"/>
    <property type="match status" value="1"/>
</dbReference>
<organism evidence="14 15">
    <name type="scientific">Jiella endophytica</name>
    <dbReference type="NCBI Taxonomy" id="2558362"/>
    <lineage>
        <taxon>Bacteria</taxon>
        <taxon>Pseudomonadati</taxon>
        <taxon>Pseudomonadota</taxon>
        <taxon>Alphaproteobacteria</taxon>
        <taxon>Hyphomicrobiales</taxon>
        <taxon>Aurantimonadaceae</taxon>
        <taxon>Jiella</taxon>
    </lineage>
</organism>
<dbReference type="InterPro" id="IPR003594">
    <property type="entry name" value="HATPase_dom"/>
</dbReference>
<dbReference type="CDD" id="cd06225">
    <property type="entry name" value="HAMP"/>
    <property type="match status" value="1"/>
</dbReference>
<evidence type="ECO:0000313" key="15">
    <source>
        <dbReference type="Proteomes" id="UP000298179"/>
    </source>
</evidence>
<evidence type="ECO:0000256" key="10">
    <source>
        <dbReference type="ARBA" id="ARBA00023136"/>
    </source>
</evidence>
<evidence type="ECO:0000256" key="7">
    <source>
        <dbReference type="ARBA" id="ARBA00022777"/>
    </source>
</evidence>
<gene>
    <name evidence="14" type="ORF">E3C22_16880</name>
</gene>
<comment type="catalytic activity">
    <reaction evidence="1">
        <text>ATP + protein L-histidine = ADP + protein N-phospho-L-histidine.</text>
        <dbReference type="EC" id="2.7.13.3"/>
    </reaction>
</comment>
<feature type="transmembrane region" description="Helical" evidence="11">
    <location>
        <begin position="165"/>
        <end position="184"/>
    </location>
</feature>
<dbReference type="Pfam" id="PF02518">
    <property type="entry name" value="HATPase_c"/>
    <property type="match status" value="1"/>
</dbReference>
<dbReference type="RefSeq" id="WP_134763227.1">
    <property type="nucleotide sequence ID" value="NZ_SOZD01000005.1"/>
</dbReference>
<dbReference type="SUPFAM" id="SSF55874">
    <property type="entry name" value="ATPase domain of HSP90 chaperone/DNA topoisomerase II/histidine kinase"/>
    <property type="match status" value="1"/>
</dbReference>
<evidence type="ECO:0000256" key="11">
    <source>
        <dbReference type="SAM" id="Phobius"/>
    </source>
</evidence>
<dbReference type="OrthoDB" id="9815202at2"/>
<dbReference type="Gene3D" id="1.10.287.130">
    <property type="match status" value="1"/>
</dbReference>
<keyword evidence="10 11" id="KW-0472">Membrane</keyword>
<comment type="caution">
    <text evidence="14">The sequence shown here is derived from an EMBL/GenBank/DDBJ whole genome shotgun (WGS) entry which is preliminary data.</text>
</comment>
<sequence length="472" mass="51400">MGRFRSLMRMTAVRLSAVYFLLFAICAVVLVVYVTATASTIVEDQSRQAISEELADLAQVYQQNGIIGLVRTIDRRSRQPGASLYLVTDATGRIIAGNVESLQAGVLDDAGPTPDAFSYERYADDHGQRYHLAIAEVVSLPNGMRILVGRDQSEQVRFRGVVQSALILALALMGVAALITWFFIGRSALKRLDGVTAASARILSGDLSERLPVTGAGDEFDRLSANLNTLLARISLLQEGLQQVSDNIAHDLRTPLTRLRTRAEGALSAPPDVGEAREVMEQMIAECDQMIRTFDALLMISRVEAGSDQVIKSEIDLAAIAADVVDLYEPLAEDANGELVLEAPERLTVFASRELIAQALSNLIDNALKYATGEERKVTIRVRLSEEAGWWRLSVSDDGPGIPAEKRDRVLERFYRLDQSRSLPGSGLGLSLVQAIARVHGGRLVLEDAGPGLTVRLEVPREERPAGERGDG</sequence>
<dbReference type="PANTHER" id="PTHR45436:SF8">
    <property type="entry name" value="HISTIDINE KINASE"/>
    <property type="match status" value="1"/>
</dbReference>
<feature type="domain" description="Histidine kinase" evidence="12">
    <location>
        <begin position="247"/>
        <end position="463"/>
    </location>
</feature>
<dbReference type="EC" id="2.7.13.3" evidence="3"/>
<evidence type="ECO:0000259" key="12">
    <source>
        <dbReference type="PROSITE" id="PS50109"/>
    </source>
</evidence>
<dbReference type="Proteomes" id="UP000298179">
    <property type="component" value="Unassembled WGS sequence"/>
</dbReference>
<dbReference type="GO" id="GO:0000155">
    <property type="term" value="F:phosphorelay sensor kinase activity"/>
    <property type="evidence" value="ECO:0007669"/>
    <property type="project" value="InterPro"/>
</dbReference>
<evidence type="ECO:0000256" key="9">
    <source>
        <dbReference type="ARBA" id="ARBA00023012"/>
    </source>
</evidence>
<dbReference type="SUPFAM" id="SSF47384">
    <property type="entry name" value="Homodimeric domain of signal transducing histidine kinase"/>
    <property type="match status" value="1"/>
</dbReference>
<keyword evidence="8 11" id="KW-1133">Transmembrane helix</keyword>
<dbReference type="InterPro" id="IPR005467">
    <property type="entry name" value="His_kinase_dom"/>
</dbReference>
<dbReference type="PROSITE" id="PS50109">
    <property type="entry name" value="HIS_KIN"/>
    <property type="match status" value="1"/>
</dbReference>
<proteinExistence type="predicted"/>
<dbReference type="SMART" id="SM00388">
    <property type="entry name" value="HisKA"/>
    <property type="match status" value="1"/>
</dbReference>
<evidence type="ECO:0000256" key="2">
    <source>
        <dbReference type="ARBA" id="ARBA00004370"/>
    </source>
</evidence>
<keyword evidence="7" id="KW-0418">Kinase</keyword>
<feature type="domain" description="HAMP" evidence="13">
    <location>
        <begin position="186"/>
        <end position="239"/>
    </location>
</feature>
<evidence type="ECO:0000256" key="4">
    <source>
        <dbReference type="ARBA" id="ARBA00022553"/>
    </source>
</evidence>
<comment type="subcellular location">
    <subcellularLocation>
        <location evidence="2">Membrane</location>
    </subcellularLocation>
</comment>
<protein>
    <recommendedName>
        <fullName evidence="3">histidine kinase</fullName>
        <ecNumber evidence="3">2.7.13.3</ecNumber>
    </recommendedName>
</protein>
<dbReference type="PANTHER" id="PTHR45436">
    <property type="entry name" value="SENSOR HISTIDINE KINASE YKOH"/>
    <property type="match status" value="1"/>
</dbReference>
<evidence type="ECO:0000256" key="3">
    <source>
        <dbReference type="ARBA" id="ARBA00012438"/>
    </source>
</evidence>
<dbReference type="SMART" id="SM00304">
    <property type="entry name" value="HAMP"/>
    <property type="match status" value="1"/>
</dbReference>
<evidence type="ECO:0000256" key="6">
    <source>
        <dbReference type="ARBA" id="ARBA00022692"/>
    </source>
</evidence>
<dbReference type="SUPFAM" id="SSF158472">
    <property type="entry name" value="HAMP domain-like"/>
    <property type="match status" value="1"/>
</dbReference>
<dbReference type="InterPro" id="IPR003660">
    <property type="entry name" value="HAMP_dom"/>
</dbReference>
<keyword evidence="6 11" id="KW-0812">Transmembrane</keyword>
<dbReference type="AlphaFoldDB" id="A0A4Y8RFG8"/>
<dbReference type="CDD" id="cd00082">
    <property type="entry name" value="HisKA"/>
    <property type="match status" value="1"/>
</dbReference>
<dbReference type="InterPro" id="IPR036097">
    <property type="entry name" value="HisK_dim/P_sf"/>
</dbReference>
<evidence type="ECO:0000259" key="13">
    <source>
        <dbReference type="PROSITE" id="PS50885"/>
    </source>
</evidence>
<accession>A0A4Y8RFG8</accession>